<sequence>VQTVVIGIVVILVLLLVVRPVALKAFEVTKEDLEEAENLDVEEAPEKPKDFAPPTVDLLQEPMIDIAKIEAKFKNNNSYKSVNDIVTKYPQETVNALRKWINKG</sequence>
<gene>
    <name evidence="1" type="ORF">SZ25_00154</name>
</gene>
<name>A0A0F5MPQ6_9RICK</name>
<evidence type="ECO:0000313" key="1">
    <source>
        <dbReference type="EMBL" id="KKB96750.1"/>
    </source>
</evidence>
<feature type="non-terminal residue" evidence="1">
    <location>
        <position position="1"/>
    </location>
</feature>
<proteinExistence type="predicted"/>
<dbReference type="EMBL" id="JYHA01000027">
    <property type="protein sequence ID" value="KKB96750.1"/>
    <property type="molecule type" value="Genomic_DNA"/>
</dbReference>
<evidence type="ECO:0000313" key="2">
    <source>
        <dbReference type="Proteomes" id="UP000033358"/>
    </source>
</evidence>
<accession>A0A0F5MPQ6</accession>
<organism evidence="1 2">
    <name type="scientific">Candidatus Arcanibacter lacustris</name>
    <dbReference type="NCBI Taxonomy" id="1607817"/>
    <lineage>
        <taxon>Bacteria</taxon>
        <taxon>Pseudomonadati</taxon>
        <taxon>Pseudomonadota</taxon>
        <taxon>Alphaproteobacteria</taxon>
        <taxon>Rickettsiales</taxon>
        <taxon>Candidatus Arcanibacter</taxon>
    </lineage>
</organism>
<dbReference type="Proteomes" id="UP000033358">
    <property type="component" value="Unassembled WGS sequence"/>
</dbReference>
<keyword evidence="2" id="KW-1185">Reference proteome</keyword>
<comment type="caution">
    <text evidence="1">The sequence shown here is derived from an EMBL/GenBank/DDBJ whole genome shotgun (WGS) entry which is preliminary data.</text>
</comment>
<dbReference type="AlphaFoldDB" id="A0A0F5MPQ6"/>
<reference evidence="1 2" key="1">
    <citation type="submission" date="2015-02" db="EMBL/GenBank/DDBJ databases">
        <title>Single cell genomics of a rare environmental alphaproteobacterium provides unique insights into Rickettsiaceae evolution.</title>
        <authorList>
            <person name="Martijn J."/>
            <person name="Schulz F."/>
            <person name="Zaremba-Niedzwiedzka K."/>
            <person name="Viklund J."/>
            <person name="Stepanauskas R."/>
            <person name="Andersson S.G.E."/>
            <person name="Horn M."/>
            <person name="Guy L."/>
            <person name="Ettema T.J.G."/>
        </authorList>
    </citation>
    <scope>NUCLEOTIDE SEQUENCE [LARGE SCALE GENOMIC DNA]</scope>
    <source>
        <strain evidence="1 2">SCGC AAA041-L04</strain>
    </source>
</reference>
<protein>
    <submittedName>
        <fullName evidence="1">Uncharacterized protein</fullName>
    </submittedName>
</protein>